<dbReference type="Proteomes" id="UP000323454">
    <property type="component" value="Unassembled WGS sequence"/>
</dbReference>
<reference evidence="3 4" key="2">
    <citation type="submission" date="2019-09" db="EMBL/GenBank/DDBJ databases">
        <authorList>
            <person name="Jin C."/>
        </authorList>
    </citation>
    <scope>NUCLEOTIDE SEQUENCE [LARGE SCALE GENOMIC DNA]</scope>
    <source>
        <strain evidence="3 4">AN110305</strain>
    </source>
</reference>
<sequence length="382" mass="37734">MTAHMHTGRLGRAAIAALAVAAAVATAPAALADIGSAVGRVGAKAVTLPGGGLQLFARSTAGELLTVGFRPTGPLGEWGAWTGLHQQISGQPSAVVGAGGLVSVFALNPAGHLITDWQESADGPFDHSGDLGSGFAGDPLPVAAADGTMAVFLRGADGNLWTTRQSVPDGGWSAPALVAGGVGIVGTPSAVVDGAGVVSLFAARPDGHLLTVWQDAAGAPLSNVADLGTGFAPDAGTASILNGDGTMSVFLRGSGDILVTVGQTVPGGGWSAPTPVRDAVTVSGTPAAVRRADGSVGVLALRDGRLMGAWQAMPHGAFDTYYEGRGDIDYSGDLVVPGSPDNNVTLYVHGADGQLHGAFGVALPDRPGWTGTSVPPAPGGLA</sequence>
<evidence type="ECO:0000313" key="3">
    <source>
        <dbReference type="EMBL" id="KAA2252424.1"/>
    </source>
</evidence>
<keyword evidence="1" id="KW-0732">Signal</keyword>
<comment type="caution">
    <text evidence="3">The sequence shown here is derived from an EMBL/GenBank/DDBJ whole genome shotgun (WGS) entry which is preliminary data.</text>
</comment>
<dbReference type="OrthoDB" id="7671932at2"/>
<dbReference type="SUPFAM" id="SSF89372">
    <property type="entry name" value="Fucose-specific lectin"/>
    <property type="match status" value="2"/>
</dbReference>
<feature type="domain" description="PLL-like beta propeller" evidence="2">
    <location>
        <begin position="50"/>
        <end position="271"/>
    </location>
</feature>
<dbReference type="RefSeq" id="WP_149854348.1">
    <property type="nucleotide sequence ID" value="NZ_VUOB01000075.1"/>
</dbReference>
<dbReference type="EMBL" id="VUOB01000075">
    <property type="protein sequence ID" value="KAA2252424.1"/>
    <property type="molecule type" value="Genomic_DNA"/>
</dbReference>
<evidence type="ECO:0000313" key="4">
    <source>
        <dbReference type="Proteomes" id="UP000323454"/>
    </source>
</evidence>
<keyword evidence="4" id="KW-1185">Reference proteome</keyword>
<dbReference type="Pfam" id="PF26607">
    <property type="entry name" value="DUF8189"/>
    <property type="match status" value="1"/>
</dbReference>
<dbReference type="Gene3D" id="2.120.10.70">
    <property type="entry name" value="Fucose-specific lectin"/>
    <property type="match status" value="2"/>
</dbReference>
<dbReference type="AlphaFoldDB" id="A0A5B2WN77"/>
<gene>
    <name evidence="3" type="ORF">F0L68_35885</name>
</gene>
<reference evidence="3 4" key="1">
    <citation type="submission" date="2019-09" db="EMBL/GenBank/DDBJ databases">
        <title>Goodfellowia gen. nov., a new genus of the Pseudonocardineae related to Actinoalloteichus, containing Goodfellowia coeruleoviolacea gen. nov., comb. nov. gen. nov., comb. nov.</title>
        <authorList>
            <person name="Labeda D."/>
        </authorList>
    </citation>
    <scope>NUCLEOTIDE SEQUENCE [LARGE SCALE GENOMIC DNA]</scope>
    <source>
        <strain evidence="3 4">AN110305</strain>
    </source>
</reference>
<feature type="chain" id="PRO_5022662328" description="PLL-like beta propeller domain-containing protein" evidence="1">
    <location>
        <begin position="33"/>
        <end position="382"/>
    </location>
</feature>
<proteinExistence type="predicted"/>
<accession>A0A5B2WN77</accession>
<protein>
    <recommendedName>
        <fullName evidence="2">PLL-like beta propeller domain-containing protein</fullName>
    </recommendedName>
</protein>
<evidence type="ECO:0000259" key="2">
    <source>
        <dbReference type="Pfam" id="PF26607"/>
    </source>
</evidence>
<evidence type="ECO:0000256" key="1">
    <source>
        <dbReference type="SAM" id="SignalP"/>
    </source>
</evidence>
<dbReference type="InterPro" id="IPR058502">
    <property type="entry name" value="PLL-like_beta-prop"/>
</dbReference>
<organism evidence="3 4">
    <name type="scientific">Solihabitans fulvus</name>
    <dbReference type="NCBI Taxonomy" id="1892852"/>
    <lineage>
        <taxon>Bacteria</taxon>
        <taxon>Bacillati</taxon>
        <taxon>Actinomycetota</taxon>
        <taxon>Actinomycetes</taxon>
        <taxon>Pseudonocardiales</taxon>
        <taxon>Pseudonocardiaceae</taxon>
        <taxon>Solihabitans</taxon>
    </lineage>
</organism>
<name>A0A5B2WN77_9PSEU</name>
<feature type="signal peptide" evidence="1">
    <location>
        <begin position="1"/>
        <end position="32"/>
    </location>
</feature>